<organism evidence="2 3">
    <name type="scientific">Porites evermanni</name>
    <dbReference type="NCBI Taxonomy" id="104178"/>
    <lineage>
        <taxon>Eukaryota</taxon>
        <taxon>Metazoa</taxon>
        <taxon>Cnidaria</taxon>
        <taxon>Anthozoa</taxon>
        <taxon>Hexacorallia</taxon>
        <taxon>Scleractinia</taxon>
        <taxon>Fungiina</taxon>
        <taxon>Poritidae</taxon>
        <taxon>Porites</taxon>
    </lineage>
</organism>
<keyword evidence="3" id="KW-1185">Reference proteome</keyword>
<keyword evidence="1" id="KW-1133">Transmembrane helix</keyword>
<dbReference type="EMBL" id="CALNXI010001523">
    <property type="protein sequence ID" value="CAH3171306.1"/>
    <property type="molecule type" value="Genomic_DNA"/>
</dbReference>
<evidence type="ECO:0000256" key="1">
    <source>
        <dbReference type="SAM" id="Phobius"/>
    </source>
</evidence>
<gene>
    <name evidence="2" type="ORF">PEVE_00007811</name>
</gene>
<keyword evidence="1" id="KW-0812">Transmembrane</keyword>
<comment type="caution">
    <text evidence="2">The sequence shown here is derived from an EMBL/GenBank/DDBJ whole genome shotgun (WGS) entry which is preliminary data.</text>
</comment>
<evidence type="ECO:0000313" key="3">
    <source>
        <dbReference type="Proteomes" id="UP001159427"/>
    </source>
</evidence>
<protein>
    <submittedName>
        <fullName evidence="2">Uncharacterized protein</fullName>
    </submittedName>
</protein>
<accession>A0ABN8QXD1</accession>
<feature type="transmembrane region" description="Helical" evidence="1">
    <location>
        <begin position="72"/>
        <end position="95"/>
    </location>
</feature>
<sequence length="96" mass="10324">MGGMSVEEPGQSACYHGRKTRVFCVLYHVVLTVLTVTSIALSSYAVLKSGNGATDGSPQKPHPVDGNTNYRMWSLVGMSNDGLMVLKITLCFVLLC</sequence>
<feature type="transmembrane region" description="Helical" evidence="1">
    <location>
        <begin position="25"/>
        <end position="47"/>
    </location>
</feature>
<evidence type="ECO:0000313" key="2">
    <source>
        <dbReference type="EMBL" id="CAH3171306.1"/>
    </source>
</evidence>
<keyword evidence="1" id="KW-0472">Membrane</keyword>
<name>A0ABN8QXD1_9CNID</name>
<proteinExistence type="predicted"/>
<reference evidence="2 3" key="1">
    <citation type="submission" date="2022-05" db="EMBL/GenBank/DDBJ databases">
        <authorList>
            <consortium name="Genoscope - CEA"/>
            <person name="William W."/>
        </authorList>
    </citation>
    <scope>NUCLEOTIDE SEQUENCE [LARGE SCALE GENOMIC DNA]</scope>
</reference>
<dbReference type="Proteomes" id="UP001159427">
    <property type="component" value="Unassembled WGS sequence"/>
</dbReference>